<name>A0A383BRS2_9ZZZZ</name>
<evidence type="ECO:0000256" key="8">
    <source>
        <dbReference type="ARBA" id="ARBA00023004"/>
    </source>
</evidence>
<comment type="cofactor">
    <cofactor evidence="1">
        <name>[4Fe-4S] cluster</name>
        <dbReference type="ChEBI" id="CHEBI:49883"/>
    </cofactor>
</comment>
<dbReference type="EMBL" id="UINC01202680">
    <property type="protein sequence ID" value="SVE22604.1"/>
    <property type="molecule type" value="Genomic_DNA"/>
</dbReference>
<evidence type="ECO:0000256" key="6">
    <source>
        <dbReference type="ARBA" id="ARBA00022679"/>
    </source>
</evidence>
<keyword evidence="6" id="KW-0808">Transferase</keyword>
<evidence type="ECO:0000256" key="5">
    <source>
        <dbReference type="ARBA" id="ARBA00022642"/>
    </source>
</evidence>
<evidence type="ECO:0000256" key="4">
    <source>
        <dbReference type="ARBA" id="ARBA00022485"/>
    </source>
</evidence>
<gene>
    <name evidence="10" type="ORF">METZ01_LOCUS475458</name>
</gene>
<keyword evidence="7" id="KW-0479">Metal-binding</keyword>
<dbReference type="Pfam" id="PF02445">
    <property type="entry name" value="NadA"/>
    <property type="match status" value="1"/>
</dbReference>
<dbReference type="PANTHER" id="PTHR30573">
    <property type="entry name" value="QUINOLINATE SYNTHETASE A"/>
    <property type="match status" value="1"/>
</dbReference>
<evidence type="ECO:0000313" key="10">
    <source>
        <dbReference type="EMBL" id="SVE22604.1"/>
    </source>
</evidence>
<evidence type="ECO:0000256" key="3">
    <source>
        <dbReference type="ARBA" id="ARBA00012669"/>
    </source>
</evidence>
<dbReference type="GO" id="GO:0008987">
    <property type="term" value="F:quinolinate synthetase A activity"/>
    <property type="evidence" value="ECO:0007669"/>
    <property type="project" value="InterPro"/>
</dbReference>
<accession>A0A383BRS2</accession>
<dbReference type="GO" id="GO:0051539">
    <property type="term" value="F:4 iron, 4 sulfur cluster binding"/>
    <property type="evidence" value="ECO:0007669"/>
    <property type="project" value="UniProtKB-KW"/>
</dbReference>
<evidence type="ECO:0000256" key="7">
    <source>
        <dbReference type="ARBA" id="ARBA00022723"/>
    </source>
</evidence>
<dbReference type="InterPro" id="IPR003473">
    <property type="entry name" value="NadA"/>
</dbReference>
<dbReference type="EC" id="2.5.1.72" evidence="3"/>
<sequence>MIKKTGREMVLWNGTCQVHEIFSERELVRLKAKYTKAKVLAHPECDENILVHADFIGSTSALIKNVKETNNQQYIIATEPGVIHHMQKHNPGKEFMPLPSNTGCACNECPHMRLNTMEKIINSLENMEHEITLGEDLRASALKPLNRMLEIV</sequence>
<dbReference type="AlphaFoldDB" id="A0A383BRS2"/>
<dbReference type="Gene3D" id="3.40.50.10800">
    <property type="entry name" value="NadA-like"/>
    <property type="match status" value="1"/>
</dbReference>
<keyword evidence="4" id="KW-0004">4Fe-4S</keyword>
<dbReference type="GO" id="GO:0046872">
    <property type="term" value="F:metal ion binding"/>
    <property type="evidence" value="ECO:0007669"/>
    <property type="project" value="UniProtKB-KW"/>
</dbReference>
<organism evidence="10">
    <name type="scientific">marine metagenome</name>
    <dbReference type="NCBI Taxonomy" id="408172"/>
    <lineage>
        <taxon>unclassified sequences</taxon>
        <taxon>metagenomes</taxon>
        <taxon>ecological metagenomes</taxon>
    </lineage>
</organism>
<keyword evidence="8" id="KW-0408">Iron</keyword>
<comment type="pathway">
    <text evidence="2">Cofactor biosynthesis; NAD(+) biosynthesis; quinolinate from iminoaspartate: step 1/1.</text>
</comment>
<dbReference type="PANTHER" id="PTHR30573:SF0">
    <property type="entry name" value="QUINOLINATE SYNTHASE, CHLOROPLASTIC"/>
    <property type="match status" value="1"/>
</dbReference>
<reference evidence="10" key="1">
    <citation type="submission" date="2018-05" db="EMBL/GenBank/DDBJ databases">
        <authorList>
            <person name="Lanie J.A."/>
            <person name="Ng W.-L."/>
            <person name="Kazmierczak K.M."/>
            <person name="Andrzejewski T.M."/>
            <person name="Davidsen T.M."/>
            <person name="Wayne K.J."/>
            <person name="Tettelin H."/>
            <person name="Glass J.I."/>
            <person name="Rusch D."/>
            <person name="Podicherti R."/>
            <person name="Tsui H.-C.T."/>
            <person name="Winkler M.E."/>
        </authorList>
    </citation>
    <scope>NUCLEOTIDE SEQUENCE</scope>
</reference>
<dbReference type="SUPFAM" id="SSF142754">
    <property type="entry name" value="NadA-like"/>
    <property type="match status" value="1"/>
</dbReference>
<evidence type="ECO:0000256" key="2">
    <source>
        <dbReference type="ARBA" id="ARBA00005065"/>
    </source>
</evidence>
<dbReference type="GO" id="GO:0034628">
    <property type="term" value="P:'de novo' NAD+ biosynthetic process from L-aspartate"/>
    <property type="evidence" value="ECO:0007669"/>
    <property type="project" value="TreeGrafter"/>
</dbReference>
<evidence type="ECO:0000256" key="9">
    <source>
        <dbReference type="ARBA" id="ARBA00023014"/>
    </source>
</evidence>
<dbReference type="InterPro" id="IPR036094">
    <property type="entry name" value="NadA_sf"/>
</dbReference>
<keyword evidence="9" id="KW-0411">Iron-sulfur</keyword>
<dbReference type="GO" id="GO:0005829">
    <property type="term" value="C:cytosol"/>
    <property type="evidence" value="ECO:0007669"/>
    <property type="project" value="TreeGrafter"/>
</dbReference>
<proteinExistence type="predicted"/>
<dbReference type="FunFam" id="3.40.50.10800:FF:000001">
    <property type="entry name" value="Quinolinate synthase A"/>
    <property type="match status" value="1"/>
</dbReference>
<protein>
    <recommendedName>
        <fullName evidence="3">quinolinate synthase</fullName>
        <ecNumber evidence="3">2.5.1.72</ecNumber>
    </recommendedName>
</protein>
<evidence type="ECO:0000256" key="1">
    <source>
        <dbReference type="ARBA" id="ARBA00001966"/>
    </source>
</evidence>
<dbReference type="UniPathway" id="UPA00253">
    <property type="reaction ID" value="UER00327"/>
</dbReference>
<keyword evidence="5" id="KW-0662">Pyridine nucleotide biosynthesis</keyword>